<organism evidence="2 3">
    <name type="scientific">Pseudomonas indica</name>
    <dbReference type="NCBI Taxonomy" id="137658"/>
    <lineage>
        <taxon>Bacteria</taxon>
        <taxon>Pseudomonadati</taxon>
        <taxon>Pseudomonadota</taxon>
        <taxon>Gammaproteobacteria</taxon>
        <taxon>Pseudomonadales</taxon>
        <taxon>Pseudomonadaceae</taxon>
        <taxon>Pseudomonas</taxon>
    </lineage>
</organism>
<name>A0A1G9NBW7_9PSED</name>
<protein>
    <recommendedName>
        <fullName evidence="4">Sel1 repeat family protein</fullName>
    </recommendedName>
</protein>
<proteinExistence type="predicted"/>
<reference evidence="2 3" key="1">
    <citation type="submission" date="2016-10" db="EMBL/GenBank/DDBJ databases">
        <authorList>
            <person name="de Groot N.N."/>
        </authorList>
    </citation>
    <scope>NUCLEOTIDE SEQUENCE [LARGE SCALE GENOMIC DNA]</scope>
    <source>
        <strain evidence="2 3">JCM 21544</strain>
    </source>
</reference>
<feature type="chain" id="PRO_5011758947" description="Sel1 repeat family protein" evidence="1">
    <location>
        <begin position="23"/>
        <end position="175"/>
    </location>
</feature>
<keyword evidence="1" id="KW-0732">Signal</keyword>
<evidence type="ECO:0008006" key="4">
    <source>
        <dbReference type="Google" id="ProtNLM"/>
    </source>
</evidence>
<gene>
    <name evidence="2" type="ORF">SAMN05216186_13215</name>
</gene>
<dbReference type="EMBL" id="FNFD01000032">
    <property type="protein sequence ID" value="SDL83627.1"/>
    <property type="molecule type" value="Genomic_DNA"/>
</dbReference>
<accession>A0A1G9NBW7</accession>
<dbReference type="AlphaFoldDB" id="A0A1G9NBW7"/>
<evidence type="ECO:0000313" key="3">
    <source>
        <dbReference type="Proteomes" id="UP000198706"/>
    </source>
</evidence>
<dbReference type="Proteomes" id="UP000198706">
    <property type="component" value="Unassembled WGS sequence"/>
</dbReference>
<feature type="signal peptide" evidence="1">
    <location>
        <begin position="1"/>
        <end position="22"/>
    </location>
</feature>
<evidence type="ECO:0000256" key="1">
    <source>
        <dbReference type="SAM" id="SignalP"/>
    </source>
</evidence>
<sequence length="175" mass="19423">MAVASNRLAALCLALAPCLTLAPPESERLQIFAAERLSNAQAEAEVRYLHCIAPGAPVLPVDTFKRLELSDEEKKLALLYFNARARRACTEQTDTALLVASQLAREAGLPEYARADDPHAERVAATLAELYSEQEYKARYWAVPEPKREKLERIDALQQRFDLIESAHAVGLPLP</sequence>
<dbReference type="STRING" id="137658.SAMN05216186_13215"/>
<evidence type="ECO:0000313" key="2">
    <source>
        <dbReference type="EMBL" id="SDL83627.1"/>
    </source>
</evidence>
<keyword evidence="3" id="KW-1185">Reference proteome</keyword>